<keyword evidence="4" id="KW-1185">Reference proteome</keyword>
<accession>A0ABS8AP94</accession>
<dbReference type="InterPro" id="IPR017946">
    <property type="entry name" value="PLC-like_Pdiesterase_TIM-brl"/>
</dbReference>
<keyword evidence="1" id="KW-0732">Signal</keyword>
<dbReference type="Pfam" id="PF03009">
    <property type="entry name" value="GDPD"/>
    <property type="match status" value="1"/>
</dbReference>
<dbReference type="RefSeq" id="WP_226173238.1">
    <property type="nucleotide sequence ID" value="NZ_JAJADR010000001.1"/>
</dbReference>
<sequence>MKKHYWFLLALGLLATTARAQVPGGESLRRAPGQMVVVGHAGSGFITPLNPFNPLPPSSLRSELKALENGAEGLEIDLQLSQDSVPVLYHDTTFDTMTKTGQGCTNEYPAAVLTRLRYRGGWPYDWFQHERLVTLDTLLARLARRPQFPYLHLDLHENLPCLTEAQARRNSAALARQLVLLLQRYQVPAARLLIVSENLATLQHFRHLWPALPLGYEVTAHFGDNLRVAQAENLEAVVLGKHLNTPENVAQAHTAGLAVVAFGVRSRRGITRMAATHPDAYEVDNVAKLLKVLGRSSAAVKP</sequence>
<comment type="caution">
    <text evidence="3">The sequence shown here is derived from an EMBL/GenBank/DDBJ whole genome shotgun (WGS) entry which is preliminary data.</text>
</comment>
<proteinExistence type="predicted"/>
<organism evidence="3 4">
    <name type="scientific">Hymenobacter lucidus</name>
    <dbReference type="NCBI Taxonomy" id="2880930"/>
    <lineage>
        <taxon>Bacteria</taxon>
        <taxon>Pseudomonadati</taxon>
        <taxon>Bacteroidota</taxon>
        <taxon>Cytophagia</taxon>
        <taxon>Cytophagales</taxon>
        <taxon>Hymenobacteraceae</taxon>
        <taxon>Hymenobacter</taxon>
    </lineage>
</organism>
<dbReference type="Gene3D" id="3.20.20.190">
    <property type="entry name" value="Phosphatidylinositol (PI) phosphodiesterase"/>
    <property type="match status" value="1"/>
</dbReference>
<dbReference type="PANTHER" id="PTHR46211">
    <property type="entry name" value="GLYCEROPHOSPHORYL DIESTER PHOSPHODIESTERASE"/>
    <property type="match status" value="1"/>
</dbReference>
<feature type="chain" id="PRO_5045837287" description="GP-PDE domain-containing protein" evidence="1">
    <location>
        <begin position="21"/>
        <end position="302"/>
    </location>
</feature>
<evidence type="ECO:0000256" key="1">
    <source>
        <dbReference type="SAM" id="SignalP"/>
    </source>
</evidence>
<feature type="signal peptide" evidence="1">
    <location>
        <begin position="1"/>
        <end position="20"/>
    </location>
</feature>
<evidence type="ECO:0000313" key="3">
    <source>
        <dbReference type="EMBL" id="MCB2407448.1"/>
    </source>
</evidence>
<dbReference type="Proteomes" id="UP001165296">
    <property type="component" value="Unassembled WGS sequence"/>
</dbReference>
<gene>
    <name evidence="3" type="ORF">LGH74_05630</name>
</gene>
<dbReference type="SUPFAM" id="SSF51695">
    <property type="entry name" value="PLC-like phosphodiesterases"/>
    <property type="match status" value="1"/>
</dbReference>
<dbReference type="EMBL" id="JAJADR010000001">
    <property type="protein sequence ID" value="MCB2407448.1"/>
    <property type="molecule type" value="Genomic_DNA"/>
</dbReference>
<dbReference type="PANTHER" id="PTHR46211:SF14">
    <property type="entry name" value="GLYCEROPHOSPHODIESTER PHOSPHODIESTERASE"/>
    <property type="match status" value="1"/>
</dbReference>
<dbReference type="InterPro" id="IPR030395">
    <property type="entry name" value="GP_PDE_dom"/>
</dbReference>
<dbReference type="PROSITE" id="PS51704">
    <property type="entry name" value="GP_PDE"/>
    <property type="match status" value="1"/>
</dbReference>
<evidence type="ECO:0000313" key="4">
    <source>
        <dbReference type="Proteomes" id="UP001165296"/>
    </source>
</evidence>
<name>A0ABS8AP94_9BACT</name>
<protein>
    <recommendedName>
        <fullName evidence="2">GP-PDE domain-containing protein</fullName>
    </recommendedName>
</protein>
<reference evidence="3" key="1">
    <citation type="submission" date="2021-10" db="EMBL/GenBank/DDBJ databases">
        <authorList>
            <person name="Dean J.D."/>
            <person name="Kim M.K."/>
            <person name="Newey C.N."/>
            <person name="Stoker T.S."/>
            <person name="Thompson D.W."/>
            <person name="Grose J.H."/>
        </authorList>
    </citation>
    <scope>NUCLEOTIDE SEQUENCE</scope>
    <source>
        <strain evidence="3">BT178</strain>
    </source>
</reference>
<feature type="domain" description="GP-PDE" evidence="2">
    <location>
        <begin position="35"/>
        <end position="276"/>
    </location>
</feature>
<dbReference type="PROSITE" id="PS50007">
    <property type="entry name" value="PIPLC_X_DOMAIN"/>
    <property type="match status" value="1"/>
</dbReference>
<evidence type="ECO:0000259" key="2">
    <source>
        <dbReference type="PROSITE" id="PS51704"/>
    </source>
</evidence>